<evidence type="ECO:0000256" key="3">
    <source>
        <dbReference type="ARBA" id="ARBA00022884"/>
    </source>
</evidence>
<sequence length="150" mass="16642">MQVILKKEVEKLGEAGDVVKVRDGYARNYLIPRGLAVRATEGLLKALAEEKKQKAFKIERERKAARELAETLERLQLVIKAKAGEGGRLYGTVTPQMVSDALSAKGFEIDRKKITIEPPIKTLGKHEVSVKLYSDVFATLHLEVEAEAAE</sequence>
<feature type="coiled-coil region" evidence="8">
    <location>
        <begin position="48"/>
        <end position="78"/>
    </location>
</feature>
<dbReference type="NCBIfam" id="TIGR00158">
    <property type="entry name" value="L9"/>
    <property type="match status" value="1"/>
</dbReference>
<organism evidence="10 11">
    <name type="scientific">Candidatus Thermochlorobacter aerophilus</name>
    <dbReference type="NCBI Taxonomy" id="1868324"/>
    <lineage>
        <taxon>Bacteria</taxon>
        <taxon>Pseudomonadati</taxon>
        <taxon>Chlorobiota</taxon>
        <taxon>Chlorobiia</taxon>
        <taxon>Chlorobiales</taxon>
        <taxon>Candidatus Thermochlorobacteriaceae</taxon>
        <taxon>Candidatus Thermochlorobacter</taxon>
    </lineage>
</organism>
<comment type="function">
    <text evidence="7">Binds to the 23S rRNA.</text>
</comment>
<dbReference type="Pfam" id="PF03948">
    <property type="entry name" value="Ribosomal_L9_C"/>
    <property type="match status" value="1"/>
</dbReference>
<dbReference type="Proteomes" id="UP000266389">
    <property type="component" value="Unassembled WGS sequence"/>
</dbReference>
<gene>
    <name evidence="7" type="primary">rplI</name>
    <name evidence="10" type="ORF">D0433_07135</name>
</gene>
<dbReference type="Gene3D" id="3.10.430.100">
    <property type="entry name" value="Ribosomal protein L9, C-terminal domain"/>
    <property type="match status" value="1"/>
</dbReference>
<keyword evidence="3 7" id="KW-0694">RNA-binding</keyword>
<dbReference type="InterPro" id="IPR020069">
    <property type="entry name" value="Ribosomal_bL9_C"/>
</dbReference>
<dbReference type="PANTHER" id="PTHR21368">
    <property type="entry name" value="50S RIBOSOMAL PROTEIN L9"/>
    <property type="match status" value="1"/>
</dbReference>
<dbReference type="InterPro" id="IPR036935">
    <property type="entry name" value="Ribosomal_bL9_N_sf"/>
</dbReference>
<reference evidence="10 11" key="1">
    <citation type="journal article" date="2011" name="ISME J.">
        <title>Community ecology of hot spring cyanobacterial mats: predominant populations and their functional potential.</title>
        <authorList>
            <person name="Klatt C.G."/>
            <person name="Wood J.M."/>
            <person name="Rusch D.B."/>
            <person name="Bateson M.M."/>
            <person name="Hamamura N."/>
            <person name="Heidelberg J.F."/>
            <person name="Grossman A.R."/>
            <person name="Bhaya D."/>
            <person name="Cohan F.M."/>
            <person name="Kuhl M."/>
            <person name="Bryant D.A."/>
            <person name="Ward D.M."/>
        </authorList>
    </citation>
    <scope>NUCLEOTIDE SEQUENCE [LARGE SCALE GENOMIC DNA]</scope>
    <source>
        <strain evidence="10">OS</strain>
    </source>
</reference>
<dbReference type="GO" id="GO:0005840">
    <property type="term" value="C:ribosome"/>
    <property type="evidence" value="ECO:0007669"/>
    <property type="project" value="UniProtKB-KW"/>
</dbReference>
<dbReference type="InterPro" id="IPR000244">
    <property type="entry name" value="Ribosomal_bL9"/>
</dbReference>
<dbReference type="PROSITE" id="PS00651">
    <property type="entry name" value="RIBOSOMAL_L9"/>
    <property type="match status" value="1"/>
</dbReference>
<evidence type="ECO:0000256" key="4">
    <source>
        <dbReference type="ARBA" id="ARBA00022980"/>
    </source>
</evidence>
<dbReference type="EMBL" id="PHFL01000045">
    <property type="protein sequence ID" value="RFM24233.1"/>
    <property type="molecule type" value="Genomic_DNA"/>
</dbReference>
<dbReference type="Gene3D" id="3.40.5.10">
    <property type="entry name" value="Ribosomal protein L9, N-terminal domain"/>
    <property type="match status" value="1"/>
</dbReference>
<dbReference type="GO" id="GO:0006412">
    <property type="term" value="P:translation"/>
    <property type="evidence" value="ECO:0007669"/>
    <property type="project" value="UniProtKB-UniRule"/>
</dbReference>
<keyword evidence="4 7" id="KW-0689">Ribosomal protein</keyword>
<accession>A0A395M0B8</accession>
<comment type="similarity">
    <text evidence="1 7">Belongs to the bacterial ribosomal protein bL9 family.</text>
</comment>
<dbReference type="GO" id="GO:0003735">
    <property type="term" value="F:structural constituent of ribosome"/>
    <property type="evidence" value="ECO:0007669"/>
    <property type="project" value="InterPro"/>
</dbReference>
<evidence type="ECO:0000256" key="5">
    <source>
        <dbReference type="ARBA" id="ARBA00023274"/>
    </source>
</evidence>
<dbReference type="GO" id="GO:0019843">
    <property type="term" value="F:rRNA binding"/>
    <property type="evidence" value="ECO:0007669"/>
    <property type="project" value="UniProtKB-UniRule"/>
</dbReference>
<evidence type="ECO:0000256" key="8">
    <source>
        <dbReference type="SAM" id="Coils"/>
    </source>
</evidence>
<keyword evidence="5 7" id="KW-0687">Ribonucleoprotein</keyword>
<dbReference type="AlphaFoldDB" id="A0A395M0B8"/>
<evidence type="ECO:0000259" key="9">
    <source>
        <dbReference type="PROSITE" id="PS00651"/>
    </source>
</evidence>
<keyword evidence="8" id="KW-0175">Coiled coil</keyword>
<feature type="domain" description="Ribosomal protein L9" evidence="9">
    <location>
        <begin position="13"/>
        <end position="40"/>
    </location>
</feature>
<evidence type="ECO:0000256" key="7">
    <source>
        <dbReference type="HAMAP-Rule" id="MF_00503"/>
    </source>
</evidence>
<evidence type="ECO:0000256" key="1">
    <source>
        <dbReference type="ARBA" id="ARBA00010605"/>
    </source>
</evidence>
<dbReference type="SUPFAM" id="SSF55653">
    <property type="entry name" value="Ribosomal protein L9 C-domain"/>
    <property type="match status" value="1"/>
</dbReference>
<dbReference type="HAMAP" id="MF_00503">
    <property type="entry name" value="Ribosomal_bL9"/>
    <property type="match status" value="1"/>
</dbReference>
<name>A0A395M0B8_9BACT</name>
<evidence type="ECO:0000256" key="6">
    <source>
        <dbReference type="ARBA" id="ARBA00035292"/>
    </source>
</evidence>
<dbReference type="InterPro" id="IPR009027">
    <property type="entry name" value="Ribosomal_bL9/RNase_H1_N"/>
</dbReference>
<proteinExistence type="inferred from homology"/>
<evidence type="ECO:0000313" key="11">
    <source>
        <dbReference type="Proteomes" id="UP000266389"/>
    </source>
</evidence>
<evidence type="ECO:0000313" key="10">
    <source>
        <dbReference type="EMBL" id="RFM24233.1"/>
    </source>
</evidence>
<dbReference type="SUPFAM" id="SSF55658">
    <property type="entry name" value="L9 N-domain-like"/>
    <property type="match status" value="1"/>
</dbReference>
<dbReference type="InterPro" id="IPR020070">
    <property type="entry name" value="Ribosomal_bL9_N"/>
</dbReference>
<protein>
    <recommendedName>
        <fullName evidence="6 7">Large ribosomal subunit protein bL9</fullName>
    </recommendedName>
</protein>
<dbReference type="Pfam" id="PF01281">
    <property type="entry name" value="Ribosomal_L9_N"/>
    <property type="match status" value="1"/>
</dbReference>
<comment type="caution">
    <text evidence="10">The sequence shown here is derived from an EMBL/GenBank/DDBJ whole genome shotgun (WGS) entry which is preliminary data.</text>
</comment>
<dbReference type="InterPro" id="IPR020594">
    <property type="entry name" value="Ribosomal_bL9_bac/chp"/>
</dbReference>
<dbReference type="InterPro" id="IPR036791">
    <property type="entry name" value="Ribosomal_bL9_C_sf"/>
</dbReference>
<evidence type="ECO:0000256" key="2">
    <source>
        <dbReference type="ARBA" id="ARBA00022730"/>
    </source>
</evidence>
<keyword evidence="2 7" id="KW-0699">rRNA-binding</keyword>
<dbReference type="GO" id="GO:1990904">
    <property type="term" value="C:ribonucleoprotein complex"/>
    <property type="evidence" value="ECO:0007669"/>
    <property type="project" value="UniProtKB-KW"/>
</dbReference>
<dbReference type="FunFam" id="3.40.5.10:FF:000003">
    <property type="entry name" value="50S ribosomal protein L9"/>
    <property type="match status" value="1"/>
</dbReference>